<evidence type="ECO:0000313" key="11">
    <source>
        <dbReference type="Proteomes" id="UP001303889"/>
    </source>
</evidence>
<gene>
    <name evidence="10" type="ORF">C8A05DRAFT_15868</name>
</gene>
<keyword evidence="4 7" id="KW-0863">Zinc-finger</keyword>
<dbReference type="InterPro" id="IPR036875">
    <property type="entry name" value="Znf_CCHC_sf"/>
</dbReference>
<dbReference type="GO" id="GO:0071035">
    <property type="term" value="P:nuclear polyadenylation-dependent rRNA catabolic process"/>
    <property type="evidence" value="ECO:0007669"/>
    <property type="project" value="TreeGrafter"/>
</dbReference>
<dbReference type="Proteomes" id="UP001303889">
    <property type="component" value="Unassembled WGS sequence"/>
</dbReference>
<comment type="subcellular location">
    <subcellularLocation>
        <location evidence="1">Nucleus</location>
    </subcellularLocation>
</comment>
<dbReference type="GO" id="GO:0008270">
    <property type="term" value="F:zinc ion binding"/>
    <property type="evidence" value="ECO:0007669"/>
    <property type="project" value="UniProtKB-KW"/>
</dbReference>
<dbReference type="GO" id="GO:0031499">
    <property type="term" value="C:TRAMP complex"/>
    <property type="evidence" value="ECO:0007669"/>
    <property type="project" value="TreeGrafter"/>
</dbReference>
<feature type="compositionally biased region" description="Basic and acidic residues" evidence="8">
    <location>
        <begin position="1"/>
        <end position="16"/>
    </location>
</feature>
<evidence type="ECO:0000256" key="4">
    <source>
        <dbReference type="ARBA" id="ARBA00022771"/>
    </source>
</evidence>
<organism evidence="10 11">
    <name type="scientific">Staphylotrichum tortipilum</name>
    <dbReference type="NCBI Taxonomy" id="2831512"/>
    <lineage>
        <taxon>Eukaryota</taxon>
        <taxon>Fungi</taxon>
        <taxon>Dikarya</taxon>
        <taxon>Ascomycota</taxon>
        <taxon>Pezizomycotina</taxon>
        <taxon>Sordariomycetes</taxon>
        <taxon>Sordariomycetidae</taxon>
        <taxon>Sordariales</taxon>
        <taxon>Chaetomiaceae</taxon>
        <taxon>Staphylotrichum</taxon>
    </lineage>
</organism>
<feature type="compositionally biased region" description="Polar residues" evidence="8">
    <location>
        <begin position="238"/>
        <end position="253"/>
    </location>
</feature>
<feature type="compositionally biased region" description="Polar residues" evidence="8">
    <location>
        <begin position="56"/>
        <end position="71"/>
    </location>
</feature>
<dbReference type="GO" id="GO:0071039">
    <property type="term" value="P:nuclear polyadenylation-dependent CUT catabolic process"/>
    <property type="evidence" value="ECO:0007669"/>
    <property type="project" value="TreeGrafter"/>
</dbReference>
<evidence type="ECO:0000256" key="1">
    <source>
        <dbReference type="ARBA" id="ARBA00004123"/>
    </source>
</evidence>
<dbReference type="PANTHER" id="PTHR46543">
    <property type="entry name" value="ZINC FINGER CCHC DOMAIN-CONTAINING PROTEIN 7"/>
    <property type="match status" value="1"/>
</dbReference>
<keyword evidence="11" id="KW-1185">Reference proteome</keyword>
<keyword evidence="5" id="KW-0862">Zinc</keyword>
<feature type="domain" description="CCHC-type" evidence="9">
    <location>
        <begin position="435"/>
        <end position="452"/>
    </location>
</feature>
<reference evidence="10" key="2">
    <citation type="submission" date="2023-05" db="EMBL/GenBank/DDBJ databases">
        <authorList>
            <consortium name="Lawrence Berkeley National Laboratory"/>
            <person name="Steindorff A."/>
            <person name="Hensen N."/>
            <person name="Bonometti L."/>
            <person name="Westerberg I."/>
            <person name="Brannstrom I.O."/>
            <person name="Guillou S."/>
            <person name="Cros-Aarteil S."/>
            <person name="Calhoun S."/>
            <person name="Haridas S."/>
            <person name="Kuo A."/>
            <person name="Mondo S."/>
            <person name="Pangilinan J."/>
            <person name="Riley R."/>
            <person name="Labutti K."/>
            <person name="Andreopoulos B."/>
            <person name="Lipzen A."/>
            <person name="Chen C."/>
            <person name="Yanf M."/>
            <person name="Daum C."/>
            <person name="Ng V."/>
            <person name="Clum A."/>
            <person name="Ohm R."/>
            <person name="Martin F."/>
            <person name="Silar P."/>
            <person name="Natvig D."/>
            <person name="Lalanne C."/>
            <person name="Gautier V."/>
            <person name="Ament-Velasquez S.L."/>
            <person name="Kruys A."/>
            <person name="Hutchinson M.I."/>
            <person name="Powell A.J."/>
            <person name="Barry K."/>
            <person name="Miller A.N."/>
            <person name="Grigoriev I.V."/>
            <person name="Debuchy R."/>
            <person name="Gladieux P."/>
            <person name="Thoren M.H."/>
            <person name="Johannesson H."/>
        </authorList>
    </citation>
    <scope>NUCLEOTIDE SEQUENCE</scope>
    <source>
        <strain evidence="10">CBS 103.79</strain>
    </source>
</reference>
<dbReference type="AlphaFoldDB" id="A0AAN6MKQ4"/>
<evidence type="ECO:0000256" key="7">
    <source>
        <dbReference type="PROSITE-ProRule" id="PRU00047"/>
    </source>
</evidence>
<dbReference type="SMART" id="SM00343">
    <property type="entry name" value="ZnF_C2HC"/>
    <property type="match status" value="4"/>
</dbReference>
<comment type="caution">
    <text evidence="10">The sequence shown here is derived from an EMBL/GenBank/DDBJ whole genome shotgun (WGS) entry which is preliminary data.</text>
</comment>
<evidence type="ECO:0000256" key="2">
    <source>
        <dbReference type="ARBA" id="ARBA00022723"/>
    </source>
</evidence>
<dbReference type="GO" id="GO:0003723">
    <property type="term" value="F:RNA binding"/>
    <property type="evidence" value="ECO:0007669"/>
    <property type="project" value="TreeGrafter"/>
</dbReference>
<dbReference type="GO" id="GO:0071036">
    <property type="term" value="P:nuclear polyadenylation-dependent snoRNA catabolic process"/>
    <property type="evidence" value="ECO:0007669"/>
    <property type="project" value="TreeGrafter"/>
</dbReference>
<dbReference type="SUPFAM" id="SSF57756">
    <property type="entry name" value="Retrovirus zinc finger-like domains"/>
    <property type="match status" value="1"/>
</dbReference>
<keyword evidence="6" id="KW-0539">Nucleus</keyword>
<evidence type="ECO:0000256" key="6">
    <source>
        <dbReference type="ARBA" id="ARBA00023242"/>
    </source>
</evidence>
<evidence type="ECO:0000256" key="3">
    <source>
        <dbReference type="ARBA" id="ARBA00022737"/>
    </source>
</evidence>
<feature type="region of interest" description="Disordered" evidence="8">
    <location>
        <begin position="1"/>
        <end position="111"/>
    </location>
</feature>
<sequence>MGTKRRASDAGFHADGDGMGNEDEMAGDAAHPPPKRPKGADSPEETESSDSKPAEPSQSPTDPSVLQTSSKAHGGWNRGVNSGLRTSFAGKDKRRNPASRPASESAVQLPLAESTDIERLAMPSGDADFSKLFSRGNAWQPMFTKWCVRLMALNRDQEGLKDAELLRGAWASWLESQRSLSRNQQAVAVDAAAEMSLEPEQLQRIFSEALEADLEGPWHDSLAEAEHSPSPPSEPQSNGARSESSNSTPQGNVEASDWVLPAPWHSADLDVPPKDQHAWEEKFVVWCKSLSELNNQRKIKAETTRERNRITEAYLKWTGTIDGLSKSKTAAARRAAVQYALDNSALLLEIFSPTSLLGEPGAAESASSEPGDAGVGLLDAADIAYREKYFPGIGPNESFCHLCASRGHDAAACPNMACRFCRDPEHRSFACPTRRRCAKCKQLGHVKKDCSEKLALPQDEVECAFCGSRDHLDAFCHELWRSFSCVPDAVHKVQSLPVYCYCCGRPGHHGPVCGLNPQKLTEGPWETWCQSNCDRYLDPASSAFAIIGASVGAAPLPDRPDFGKSIVPKRHIFFEEADEDDEDFIQAPVQKSQRFGNISFSGGNGGGSRGRRHASRQYNDRGGRGGYSQPPLPPGPPPPSWRKGAWS</sequence>
<dbReference type="GO" id="GO:0071037">
    <property type="term" value="P:nuclear polyadenylation-dependent snRNA catabolic process"/>
    <property type="evidence" value="ECO:0007669"/>
    <property type="project" value="TreeGrafter"/>
</dbReference>
<accession>A0AAN6MKQ4</accession>
<evidence type="ECO:0000256" key="8">
    <source>
        <dbReference type="SAM" id="MobiDB-lite"/>
    </source>
</evidence>
<dbReference type="PROSITE" id="PS50158">
    <property type="entry name" value="ZF_CCHC"/>
    <property type="match status" value="1"/>
</dbReference>
<keyword evidence="2" id="KW-0479">Metal-binding</keyword>
<dbReference type="EMBL" id="MU855538">
    <property type="protein sequence ID" value="KAK3902021.1"/>
    <property type="molecule type" value="Genomic_DNA"/>
</dbReference>
<dbReference type="Gene3D" id="4.10.60.10">
    <property type="entry name" value="Zinc finger, CCHC-type"/>
    <property type="match status" value="2"/>
</dbReference>
<dbReference type="PANTHER" id="PTHR46543:SF1">
    <property type="entry name" value="ZINC FINGER CCHC DOMAIN-CONTAINING PROTEIN 7"/>
    <property type="match status" value="1"/>
</dbReference>
<feature type="region of interest" description="Disordered" evidence="8">
    <location>
        <begin position="221"/>
        <end position="254"/>
    </location>
</feature>
<dbReference type="Pfam" id="PF00098">
    <property type="entry name" value="zf-CCHC"/>
    <property type="match status" value="1"/>
</dbReference>
<name>A0AAN6MKQ4_9PEZI</name>
<evidence type="ECO:0000313" key="10">
    <source>
        <dbReference type="EMBL" id="KAK3902021.1"/>
    </source>
</evidence>
<feature type="compositionally biased region" description="Pro residues" evidence="8">
    <location>
        <begin position="630"/>
        <end position="640"/>
    </location>
</feature>
<keyword evidence="3" id="KW-0677">Repeat</keyword>
<reference evidence="10" key="1">
    <citation type="journal article" date="2023" name="Mol. Phylogenet. Evol.">
        <title>Genome-scale phylogeny and comparative genomics of the fungal order Sordariales.</title>
        <authorList>
            <person name="Hensen N."/>
            <person name="Bonometti L."/>
            <person name="Westerberg I."/>
            <person name="Brannstrom I.O."/>
            <person name="Guillou S."/>
            <person name="Cros-Aarteil S."/>
            <person name="Calhoun S."/>
            <person name="Haridas S."/>
            <person name="Kuo A."/>
            <person name="Mondo S."/>
            <person name="Pangilinan J."/>
            <person name="Riley R."/>
            <person name="LaButti K."/>
            <person name="Andreopoulos B."/>
            <person name="Lipzen A."/>
            <person name="Chen C."/>
            <person name="Yan M."/>
            <person name="Daum C."/>
            <person name="Ng V."/>
            <person name="Clum A."/>
            <person name="Steindorff A."/>
            <person name="Ohm R.A."/>
            <person name="Martin F."/>
            <person name="Silar P."/>
            <person name="Natvig D.O."/>
            <person name="Lalanne C."/>
            <person name="Gautier V."/>
            <person name="Ament-Velasquez S.L."/>
            <person name="Kruys A."/>
            <person name="Hutchinson M.I."/>
            <person name="Powell A.J."/>
            <person name="Barry K."/>
            <person name="Miller A.N."/>
            <person name="Grigoriev I.V."/>
            <person name="Debuchy R."/>
            <person name="Gladieux P."/>
            <person name="Hiltunen Thoren M."/>
            <person name="Johannesson H."/>
        </authorList>
    </citation>
    <scope>NUCLEOTIDE SEQUENCE</scope>
    <source>
        <strain evidence="10">CBS 103.79</strain>
    </source>
</reference>
<dbReference type="GO" id="GO:0071038">
    <property type="term" value="P:TRAMP-dependent tRNA surveillance pathway"/>
    <property type="evidence" value="ECO:0007669"/>
    <property type="project" value="TreeGrafter"/>
</dbReference>
<evidence type="ECO:0000259" key="9">
    <source>
        <dbReference type="PROSITE" id="PS50158"/>
    </source>
</evidence>
<protein>
    <recommendedName>
        <fullName evidence="9">CCHC-type domain-containing protein</fullName>
    </recommendedName>
</protein>
<dbReference type="InterPro" id="IPR001878">
    <property type="entry name" value="Znf_CCHC"/>
</dbReference>
<dbReference type="GO" id="GO:0071031">
    <property type="term" value="P:nuclear mRNA surveillance of mRNA 3'-end processing"/>
    <property type="evidence" value="ECO:0007669"/>
    <property type="project" value="TreeGrafter"/>
</dbReference>
<proteinExistence type="predicted"/>
<evidence type="ECO:0000256" key="5">
    <source>
        <dbReference type="ARBA" id="ARBA00022833"/>
    </source>
</evidence>
<feature type="region of interest" description="Disordered" evidence="8">
    <location>
        <begin position="589"/>
        <end position="647"/>
    </location>
</feature>
<dbReference type="InterPro" id="IPR051644">
    <property type="entry name" value="TRAMP_AT-DNA-binding"/>
</dbReference>